<gene>
    <name evidence="1" type="ORF">LCGC14_1905490</name>
</gene>
<comment type="caution">
    <text evidence="1">The sequence shown here is derived from an EMBL/GenBank/DDBJ whole genome shotgun (WGS) entry which is preliminary data.</text>
</comment>
<sequence>MVGVMGALVIATMDKLQRLVC</sequence>
<dbReference type="EMBL" id="LAZR01020028">
    <property type="protein sequence ID" value="KKL90350.1"/>
    <property type="molecule type" value="Genomic_DNA"/>
</dbReference>
<name>A0A0F9I967_9ZZZZ</name>
<proteinExistence type="predicted"/>
<dbReference type="AlphaFoldDB" id="A0A0F9I967"/>
<reference evidence="1" key="1">
    <citation type="journal article" date="2015" name="Nature">
        <title>Complex archaea that bridge the gap between prokaryotes and eukaryotes.</title>
        <authorList>
            <person name="Spang A."/>
            <person name="Saw J.H."/>
            <person name="Jorgensen S.L."/>
            <person name="Zaremba-Niedzwiedzka K."/>
            <person name="Martijn J."/>
            <person name="Lind A.E."/>
            <person name="van Eijk R."/>
            <person name="Schleper C."/>
            <person name="Guy L."/>
            <person name="Ettema T.J."/>
        </authorList>
    </citation>
    <scope>NUCLEOTIDE SEQUENCE</scope>
</reference>
<accession>A0A0F9I967</accession>
<evidence type="ECO:0000313" key="1">
    <source>
        <dbReference type="EMBL" id="KKL90350.1"/>
    </source>
</evidence>
<feature type="non-terminal residue" evidence="1">
    <location>
        <position position="21"/>
    </location>
</feature>
<protein>
    <submittedName>
        <fullName evidence="1">Uncharacterized protein</fullName>
    </submittedName>
</protein>
<organism evidence="1">
    <name type="scientific">marine sediment metagenome</name>
    <dbReference type="NCBI Taxonomy" id="412755"/>
    <lineage>
        <taxon>unclassified sequences</taxon>
        <taxon>metagenomes</taxon>
        <taxon>ecological metagenomes</taxon>
    </lineage>
</organism>